<dbReference type="OrthoDB" id="284718at2759"/>
<dbReference type="AlphaFoldDB" id="A0A164YKU3"/>
<evidence type="ECO:0000256" key="5">
    <source>
        <dbReference type="SAM" id="MobiDB-lite"/>
    </source>
</evidence>
<evidence type="ECO:0000256" key="2">
    <source>
        <dbReference type="ARBA" id="ARBA00022692"/>
    </source>
</evidence>
<evidence type="ECO:0000256" key="3">
    <source>
        <dbReference type="ARBA" id="ARBA00022989"/>
    </source>
</evidence>
<evidence type="ECO:0000313" key="7">
    <source>
        <dbReference type="EMBL" id="KZS97013.1"/>
    </source>
</evidence>
<dbReference type="STRING" id="1314777.A0A164YKU3"/>
<evidence type="ECO:0008006" key="9">
    <source>
        <dbReference type="Google" id="ProtNLM"/>
    </source>
</evidence>
<dbReference type="InterPro" id="IPR005351">
    <property type="entry name" value="ASTER"/>
</dbReference>
<dbReference type="GO" id="GO:0005789">
    <property type="term" value="C:endoplasmic reticulum membrane"/>
    <property type="evidence" value="ECO:0007669"/>
    <property type="project" value="InterPro"/>
</dbReference>
<dbReference type="GO" id="GO:0045048">
    <property type="term" value="P:protein insertion into ER membrane"/>
    <property type="evidence" value="ECO:0007669"/>
    <property type="project" value="InterPro"/>
</dbReference>
<feature type="compositionally biased region" description="Basic and acidic residues" evidence="5">
    <location>
        <begin position="1"/>
        <end position="11"/>
    </location>
</feature>
<name>A0A164YKU3_9AGAM</name>
<dbReference type="EMBL" id="KV419398">
    <property type="protein sequence ID" value="KZS97013.1"/>
    <property type="molecule type" value="Genomic_DNA"/>
</dbReference>
<reference evidence="7 8" key="1">
    <citation type="journal article" date="2016" name="Mol. Biol. Evol.">
        <title>Comparative Genomics of Early-Diverging Mushroom-Forming Fungi Provides Insights into the Origins of Lignocellulose Decay Capabilities.</title>
        <authorList>
            <person name="Nagy L.G."/>
            <person name="Riley R."/>
            <person name="Tritt A."/>
            <person name="Adam C."/>
            <person name="Daum C."/>
            <person name="Floudas D."/>
            <person name="Sun H."/>
            <person name="Yadav J.S."/>
            <person name="Pangilinan J."/>
            <person name="Larsson K.H."/>
            <person name="Matsuura K."/>
            <person name="Barry K."/>
            <person name="Labutti K."/>
            <person name="Kuo R."/>
            <person name="Ohm R.A."/>
            <person name="Bhattacharya S.S."/>
            <person name="Shirouzu T."/>
            <person name="Yoshinaga Y."/>
            <person name="Martin F.M."/>
            <person name="Grigoriev I.V."/>
            <person name="Hibbett D.S."/>
        </authorList>
    </citation>
    <scope>NUCLEOTIDE SEQUENCE [LARGE SCALE GENOMIC DNA]</scope>
    <source>
        <strain evidence="7 8">HHB9708</strain>
    </source>
</reference>
<proteinExistence type="predicted"/>
<evidence type="ECO:0000256" key="4">
    <source>
        <dbReference type="ARBA" id="ARBA00023136"/>
    </source>
</evidence>
<evidence type="ECO:0000256" key="1">
    <source>
        <dbReference type="ARBA" id="ARBA00004370"/>
    </source>
</evidence>
<comment type="subcellular location">
    <subcellularLocation>
        <location evidence="1">Membrane</location>
    </subcellularLocation>
</comment>
<evidence type="ECO:0000313" key="8">
    <source>
        <dbReference type="Proteomes" id="UP000076722"/>
    </source>
</evidence>
<feature type="transmembrane region" description="Helical" evidence="6">
    <location>
        <begin position="76"/>
        <end position="96"/>
    </location>
</feature>
<dbReference type="Proteomes" id="UP000076722">
    <property type="component" value="Unassembled WGS sequence"/>
</dbReference>
<keyword evidence="2 6" id="KW-0812">Transmembrane</keyword>
<sequence>MSQLDDPRDASLEVPLTPPRSWKTTEDSGTGGSAMFLSAAVMVTRNRYLAWPALFMALSNHFNQQPMRSKDNNNTLISIMVSFFALLTSYLATFVVPPDGTPVPLQYADTKTTPL</sequence>
<dbReference type="Pfam" id="PF03669">
    <property type="entry name" value="ASTER"/>
    <property type="match status" value="1"/>
</dbReference>
<dbReference type="GO" id="GO:0044183">
    <property type="term" value="F:protein folding chaperone"/>
    <property type="evidence" value="ECO:0007669"/>
    <property type="project" value="InterPro"/>
</dbReference>
<protein>
    <recommendedName>
        <fullName evidence="9">Protein Asterix</fullName>
    </recommendedName>
</protein>
<keyword evidence="8" id="KW-1185">Reference proteome</keyword>
<keyword evidence="3 6" id="KW-1133">Transmembrane helix</keyword>
<accession>A0A164YKU3</accession>
<organism evidence="7 8">
    <name type="scientific">Sistotremastrum niveocremeum HHB9708</name>
    <dbReference type="NCBI Taxonomy" id="1314777"/>
    <lineage>
        <taxon>Eukaryota</taxon>
        <taxon>Fungi</taxon>
        <taxon>Dikarya</taxon>
        <taxon>Basidiomycota</taxon>
        <taxon>Agaricomycotina</taxon>
        <taxon>Agaricomycetes</taxon>
        <taxon>Sistotremastrales</taxon>
        <taxon>Sistotremastraceae</taxon>
        <taxon>Sertulicium</taxon>
        <taxon>Sertulicium niveocremeum</taxon>
    </lineage>
</organism>
<feature type="region of interest" description="Disordered" evidence="5">
    <location>
        <begin position="1"/>
        <end position="29"/>
    </location>
</feature>
<keyword evidence="4 6" id="KW-0472">Membrane</keyword>
<gene>
    <name evidence="7" type="ORF">SISNIDRAFT_482775</name>
</gene>
<evidence type="ECO:0000256" key="6">
    <source>
        <dbReference type="SAM" id="Phobius"/>
    </source>
</evidence>